<evidence type="ECO:0000256" key="2">
    <source>
        <dbReference type="RuleBase" id="RU000461"/>
    </source>
</evidence>
<evidence type="ECO:0000313" key="4">
    <source>
        <dbReference type="Proteomes" id="UP000603904"/>
    </source>
</evidence>
<name>A0ABQ4FW66_9ACTN</name>
<keyword evidence="2" id="KW-0349">Heme</keyword>
<organism evidence="3 4">
    <name type="scientific">Microbispora corallina</name>
    <dbReference type="NCBI Taxonomy" id="83302"/>
    <lineage>
        <taxon>Bacteria</taxon>
        <taxon>Bacillati</taxon>
        <taxon>Actinomycetota</taxon>
        <taxon>Actinomycetes</taxon>
        <taxon>Streptosporangiales</taxon>
        <taxon>Streptosporangiaceae</taxon>
        <taxon>Microbispora</taxon>
    </lineage>
</organism>
<keyword evidence="2" id="KW-0503">Monooxygenase</keyword>
<dbReference type="Pfam" id="PF00067">
    <property type="entry name" value="p450"/>
    <property type="match status" value="1"/>
</dbReference>
<dbReference type="PRINTS" id="PR00359">
    <property type="entry name" value="BP450"/>
</dbReference>
<dbReference type="PANTHER" id="PTHR46696:SF4">
    <property type="entry name" value="BIOTIN BIOSYNTHESIS CYTOCHROME P450"/>
    <property type="match status" value="1"/>
</dbReference>
<evidence type="ECO:0000313" key="3">
    <source>
        <dbReference type="EMBL" id="GIH39061.1"/>
    </source>
</evidence>
<gene>
    <name evidence="3" type="ORF">Mco01_20610</name>
</gene>
<keyword evidence="2" id="KW-0408">Iron</keyword>
<keyword evidence="2" id="KW-0479">Metal-binding</keyword>
<dbReference type="PANTHER" id="PTHR46696">
    <property type="entry name" value="P450, PUTATIVE (EUROFUNG)-RELATED"/>
    <property type="match status" value="1"/>
</dbReference>
<dbReference type="SUPFAM" id="SSF48264">
    <property type="entry name" value="Cytochrome P450"/>
    <property type="match status" value="1"/>
</dbReference>
<keyword evidence="2" id="KW-0560">Oxidoreductase</keyword>
<comment type="similarity">
    <text evidence="1 2">Belongs to the cytochrome P450 family.</text>
</comment>
<sequence length="402" mass="43737">MADAERDALLRDPYPRYAEAREAPGLTFLPEMDAWLVSRDADVREVLRRPGDFSSANALRGGHVPPPAVLAELARGLGGSPVVVTSDGAAHQRYRAPLVRGLSPARVAAIAPYVAERAEALIAGFAQTGRVELIGAYARRLPGEVIGRLLGLDPEDVPVAVEASYRAEELFFQPGGEREKVAAAREVVALQHLLDGYARRRRDDPRDDLCTEVVQALAPGHGPLTAEQRSELVSNLQNLLIAGHLTTTALIGTAVLHLLEHPARWDLVRKRPDLIPAVVEECARYDAPVQAFHRLTTRPVTLGGTDLPAGAAVLVAYGSANRDGERHERPDEFDVTRAARRHVAFGHGAHACPGAQLAREQVRITLETLARLLPGLRLDPDRPVVMAPTLIHRSPEELHLIW</sequence>
<protein>
    <submittedName>
        <fullName evidence="3">Cytochrome P450</fullName>
    </submittedName>
</protein>
<dbReference type="InterPro" id="IPR036396">
    <property type="entry name" value="Cyt_P450_sf"/>
</dbReference>
<dbReference type="InterPro" id="IPR017972">
    <property type="entry name" value="Cyt_P450_CS"/>
</dbReference>
<dbReference type="Gene3D" id="1.10.630.10">
    <property type="entry name" value="Cytochrome P450"/>
    <property type="match status" value="1"/>
</dbReference>
<proteinExistence type="inferred from homology"/>
<dbReference type="InterPro" id="IPR002397">
    <property type="entry name" value="Cyt_P450_B"/>
</dbReference>
<keyword evidence="4" id="KW-1185">Reference proteome</keyword>
<accession>A0ABQ4FW66</accession>
<dbReference type="RefSeq" id="WP_344056717.1">
    <property type="nucleotide sequence ID" value="NZ_BAAAGP010000016.1"/>
</dbReference>
<dbReference type="Proteomes" id="UP000603904">
    <property type="component" value="Unassembled WGS sequence"/>
</dbReference>
<evidence type="ECO:0000256" key="1">
    <source>
        <dbReference type="ARBA" id="ARBA00010617"/>
    </source>
</evidence>
<reference evidence="3 4" key="1">
    <citation type="submission" date="2021-01" db="EMBL/GenBank/DDBJ databases">
        <title>Whole genome shotgun sequence of Microbispora corallina NBRC 16416.</title>
        <authorList>
            <person name="Komaki H."/>
            <person name="Tamura T."/>
        </authorList>
    </citation>
    <scope>NUCLEOTIDE SEQUENCE [LARGE SCALE GENOMIC DNA]</scope>
    <source>
        <strain evidence="3 4">NBRC 16416</strain>
    </source>
</reference>
<dbReference type="EMBL" id="BOOC01000006">
    <property type="protein sequence ID" value="GIH39061.1"/>
    <property type="molecule type" value="Genomic_DNA"/>
</dbReference>
<dbReference type="InterPro" id="IPR001128">
    <property type="entry name" value="Cyt_P450"/>
</dbReference>
<dbReference type="PROSITE" id="PS00086">
    <property type="entry name" value="CYTOCHROME_P450"/>
    <property type="match status" value="1"/>
</dbReference>
<comment type="caution">
    <text evidence="3">The sequence shown here is derived from an EMBL/GenBank/DDBJ whole genome shotgun (WGS) entry which is preliminary data.</text>
</comment>